<evidence type="ECO:0000256" key="1">
    <source>
        <dbReference type="SAM" id="Phobius"/>
    </source>
</evidence>
<proteinExistence type="predicted"/>
<sequence length="55" mass="6346">MTPEEIKSLERQRESEEECCDKIKACIGLSILIFLCVYLICLITMIVIQRLEGNI</sequence>
<dbReference type="EMBL" id="MN738839">
    <property type="protein sequence ID" value="QHT39167.1"/>
    <property type="molecule type" value="Genomic_DNA"/>
</dbReference>
<keyword evidence="1" id="KW-0812">Transmembrane</keyword>
<name>A0A6C0FBE1_9ZZZZ</name>
<evidence type="ECO:0000313" key="2">
    <source>
        <dbReference type="EMBL" id="QHT39167.1"/>
    </source>
</evidence>
<organism evidence="2">
    <name type="scientific">viral metagenome</name>
    <dbReference type="NCBI Taxonomy" id="1070528"/>
    <lineage>
        <taxon>unclassified sequences</taxon>
        <taxon>metagenomes</taxon>
        <taxon>organismal metagenomes</taxon>
    </lineage>
</organism>
<feature type="transmembrane region" description="Helical" evidence="1">
    <location>
        <begin position="27"/>
        <end position="48"/>
    </location>
</feature>
<accession>A0A6C0FBE1</accession>
<keyword evidence="1" id="KW-1133">Transmembrane helix</keyword>
<dbReference type="AlphaFoldDB" id="A0A6C0FBE1"/>
<keyword evidence="1" id="KW-0472">Membrane</keyword>
<protein>
    <submittedName>
        <fullName evidence="2">Uncharacterized protein</fullName>
    </submittedName>
</protein>
<reference evidence="2" key="1">
    <citation type="journal article" date="2020" name="Nature">
        <title>Giant virus diversity and host interactions through global metagenomics.</title>
        <authorList>
            <person name="Schulz F."/>
            <person name="Roux S."/>
            <person name="Paez-Espino D."/>
            <person name="Jungbluth S."/>
            <person name="Walsh D.A."/>
            <person name="Denef V.J."/>
            <person name="McMahon K.D."/>
            <person name="Konstantinidis K.T."/>
            <person name="Eloe-Fadrosh E.A."/>
            <person name="Kyrpides N.C."/>
            <person name="Woyke T."/>
        </authorList>
    </citation>
    <scope>NUCLEOTIDE SEQUENCE</scope>
    <source>
        <strain evidence="2">GVMAG-S-ERX556126-94</strain>
    </source>
</reference>